<dbReference type="GO" id="GO:0006139">
    <property type="term" value="P:nucleobase-containing compound metabolic process"/>
    <property type="evidence" value="ECO:0007669"/>
    <property type="project" value="InterPro"/>
</dbReference>
<keyword evidence="8" id="KW-0067">ATP-binding</keyword>
<dbReference type="PANTHER" id="PTHR11472">
    <property type="entry name" value="DNA REPAIR DEAD HELICASE RAD3/XP-D SUBFAMILY MEMBER"/>
    <property type="match status" value="1"/>
</dbReference>
<dbReference type="FunFam" id="3.40.50.300:FF:001250">
    <property type="entry name" value="Putative ATP-dependent RNA helicase DDX11"/>
    <property type="match status" value="1"/>
</dbReference>
<gene>
    <name evidence="16 17" type="primary">LOC117640231</name>
</gene>
<dbReference type="InterPro" id="IPR027417">
    <property type="entry name" value="P-loop_NTPase"/>
</dbReference>
<keyword evidence="12" id="KW-0539">Nucleus</keyword>
<keyword evidence="9" id="KW-0408">Iron</keyword>
<dbReference type="SMART" id="SM00488">
    <property type="entry name" value="DEXDc2"/>
    <property type="match status" value="1"/>
</dbReference>
<dbReference type="Gene3D" id="3.40.50.300">
    <property type="entry name" value="P-loop containing nucleotide triphosphate hydrolases"/>
    <property type="match status" value="3"/>
</dbReference>
<dbReference type="GO" id="GO:0005524">
    <property type="term" value="F:ATP binding"/>
    <property type="evidence" value="ECO:0007669"/>
    <property type="project" value="UniProtKB-KW"/>
</dbReference>
<protein>
    <submittedName>
        <fullName evidence="16 17">ATP-dependent DNA helicase DDX11</fullName>
    </submittedName>
</protein>
<dbReference type="Pfam" id="PF13307">
    <property type="entry name" value="Helicase_C_2"/>
    <property type="match status" value="1"/>
</dbReference>
<dbReference type="CDD" id="cd18788">
    <property type="entry name" value="SF2_C_XPD"/>
    <property type="match status" value="1"/>
</dbReference>
<evidence type="ECO:0000256" key="6">
    <source>
        <dbReference type="ARBA" id="ARBA00022801"/>
    </source>
</evidence>
<dbReference type="Proteomes" id="UP000515158">
    <property type="component" value="Unplaced"/>
</dbReference>
<dbReference type="RefSeq" id="XP_034232467.1">
    <property type="nucleotide sequence ID" value="XM_034376576.1"/>
</dbReference>
<accession>A0A6P8ZHU4</accession>
<dbReference type="InterPro" id="IPR006555">
    <property type="entry name" value="ATP-dep_Helicase_C"/>
</dbReference>
<evidence type="ECO:0000313" key="15">
    <source>
        <dbReference type="Proteomes" id="UP000515158"/>
    </source>
</evidence>
<dbReference type="NCBIfam" id="TIGR00604">
    <property type="entry name" value="rad3"/>
    <property type="match status" value="1"/>
</dbReference>
<comment type="cofactor">
    <cofactor evidence="1">
        <name>[4Fe-4S] cluster</name>
        <dbReference type="ChEBI" id="CHEBI:49883"/>
    </cofactor>
</comment>
<keyword evidence="7 16" id="KW-0347">Helicase</keyword>
<evidence type="ECO:0000313" key="16">
    <source>
        <dbReference type="RefSeq" id="XP_034232459.1"/>
    </source>
</evidence>
<dbReference type="GO" id="GO:0016818">
    <property type="term" value="F:hydrolase activity, acting on acid anhydrides, in phosphorus-containing anhydrides"/>
    <property type="evidence" value="ECO:0007669"/>
    <property type="project" value="InterPro"/>
</dbReference>
<evidence type="ECO:0000256" key="5">
    <source>
        <dbReference type="ARBA" id="ARBA00022741"/>
    </source>
</evidence>
<dbReference type="Pfam" id="PF06733">
    <property type="entry name" value="DEAD_2"/>
    <property type="match status" value="1"/>
</dbReference>
<dbReference type="RefSeq" id="XP_034232459.1">
    <property type="nucleotide sequence ID" value="XM_034376568.1"/>
</dbReference>
<evidence type="ECO:0000256" key="3">
    <source>
        <dbReference type="ARBA" id="ARBA00008435"/>
    </source>
</evidence>
<keyword evidence="15" id="KW-1185">Reference proteome</keyword>
<dbReference type="InterPro" id="IPR013020">
    <property type="entry name" value="Rad3/Chl1-like"/>
</dbReference>
<keyword evidence="11" id="KW-0413">Isomerase</keyword>
<proteinExistence type="inferred from homology"/>
<dbReference type="GO" id="GO:0003677">
    <property type="term" value="F:DNA binding"/>
    <property type="evidence" value="ECO:0007669"/>
    <property type="project" value="InterPro"/>
</dbReference>
<dbReference type="GeneID" id="117640231"/>
<keyword evidence="5" id="KW-0547">Nucleotide-binding</keyword>
<dbReference type="KEGG" id="tpal:117640231"/>
<dbReference type="GO" id="GO:0046872">
    <property type="term" value="F:metal ion binding"/>
    <property type="evidence" value="ECO:0007669"/>
    <property type="project" value="UniProtKB-KW"/>
</dbReference>
<evidence type="ECO:0000256" key="2">
    <source>
        <dbReference type="ARBA" id="ARBA00004123"/>
    </source>
</evidence>
<feature type="compositionally biased region" description="Basic and acidic residues" evidence="13">
    <location>
        <begin position="515"/>
        <end position="532"/>
    </location>
</feature>
<feature type="compositionally biased region" description="Basic and acidic residues" evidence="13">
    <location>
        <begin position="142"/>
        <end position="161"/>
    </location>
</feature>
<dbReference type="GO" id="GO:0051536">
    <property type="term" value="F:iron-sulfur cluster binding"/>
    <property type="evidence" value="ECO:0007669"/>
    <property type="project" value="UniProtKB-KW"/>
</dbReference>
<evidence type="ECO:0000256" key="4">
    <source>
        <dbReference type="ARBA" id="ARBA00022723"/>
    </source>
</evidence>
<dbReference type="PROSITE" id="PS51193">
    <property type="entry name" value="HELICASE_ATP_BIND_2"/>
    <property type="match status" value="1"/>
</dbReference>
<dbReference type="SUPFAM" id="SSF52540">
    <property type="entry name" value="P-loop containing nucleoside triphosphate hydrolases"/>
    <property type="match status" value="1"/>
</dbReference>
<dbReference type="InterPro" id="IPR006554">
    <property type="entry name" value="Helicase-like_DEXD_c2"/>
</dbReference>
<feature type="region of interest" description="Disordered" evidence="13">
    <location>
        <begin position="270"/>
        <end position="294"/>
    </location>
</feature>
<reference evidence="16 17" key="1">
    <citation type="submission" date="2025-04" db="UniProtKB">
        <authorList>
            <consortium name="RefSeq"/>
        </authorList>
    </citation>
    <scope>IDENTIFICATION</scope>
    <source>
        <tissue evidence="16 17">Total insect</tissue>
    </source>
</reference>
<dbReference type="PANTHER" id="PTHR11472:SF41">
    <property type="entry name" value="ATP-DEPENDENT DNA HELICASE DDX11-RELATED"/>
    <property type="match status" value="1"/>
</dbReference>
<comment type="similarity">
    <text evidence="3">Belongs to the DEAD box helicase family. DEAH subfamily. DDX11/CHL1 sub-subfamily.</text>
</comment>
<evidence type="ECO:0000256" key="10">
    <source>
        <dbReference type="ARBA" id="ARBA00023014"/>
    </source>
</evidence>
<evidence type="ECO:0000313" key="17">
    <source>
        <dbReference type="RefSeq" id="XP_034232467.1"/>
    </source>
</evidence>
<dbReference type="GO" id="GO:0003678">
    <property type="term" value="F:DNA helicase activity"/>
    <property type="evidence" value="ECO:0007669"/>
    <property type="project" value="InterPro"/>
</dbReference>
<dbReference type="InterPro" id="IPR045028">
    <property type="entry name" value="DinG/Rad3-like"/>
</dbReference>
<feature type="compositionally biased region" description="Basic residues" evidence="13">
    <location>
        <begin position="131"/>
        <end position="141"/>
    </location>
</feature>
<evidence type="ECO:0000256" key="1">
    <source>
        <dbReference type="ARBA" id="ARBA00001966"/>
    </source>
</evidence>
<evidence type="ECO:0000256" key="11">
    <source>
        <dbReference type="ARBA" id="ARBA00023235"/>
    </source>
</evidence>
<evidence type="ECO:0000256" key="8">
    <source>
        <dbReference type="ARBA" id="ARBA00022840"/>
    </source>
</evidence>
<dbReference type="GO" id="GO:0034085">
    <property type="term" value="P:establishment of sister chromatid cohesion"/>
    <property type="evidence" value="ECO:0007669"/>
    <property type="project" value="TreeGrafter"/>
</dbReference>
<evidence type="ECO:0000256" key="13">
    <source>
        <dbReference type="SAM" id="MobiDB-lite"/>
    </source>
</evidence>
<dbReference type="SMART" id="SM00491">
    <property type="entry name" value="HELICc2"/>
    <property type="match status" value="1"/>
</dbReference>
<evidence type="ECO:0000256" key="7">
    <source>
        <dbReference type="ARBA" id="ARBA00022806"/>
    </source>
</evidence>
<evidence type="ECO:0000256" key="12">
    <source>
        <dbReference type="ARBA" id="ARBA00023242"/>
    </source>
</evidence>
<feature type="domain" description="Helicase ATP-binding" evidence="14">
    <location>
        <begin position="9"/>
        <end position="421"/>
    </location>
</feature>
<sequence length="891" mass="99435">MEKINKLEAPASFPFPFTPYPIQHDFMSSLYEVLEEGKLGIFESPTGTGKSLSLICGALTWLSDHEKSFRDHLESLLKSSDEVTSKGDSNNSDPFDWLNQQAEEVASRQKRAETKLKLDLLDKYQTKLSKMKQASKQRKTKGMQEKLPTDFQRYPDDPKRDNAVKIEKDDEDELLLEEFNASACEDNSDDEISQEEKPETTKIFFCSRTHSQLGQFIGEVQRSSFGNDIRVVPLASRQNSCINEHVSKLKSLSLINEKCLDLQRKNHKTTAVSSEGKTTKKSRKSGGSSSCPAMNRNKIQMLSEDVLSEVQDIEQIVRSGRKSEACPYYATRAAVGDAQVVVVPYNTILHKGTREACGIQLKNNIVVIDEAHNLLDAIGNIHSAQVNGYQLCHAHSQLVQYRDRYQNRFSPKTLLHLGQVIFVVAKLIKIIGGKAGGNPDSAIERVLENKIFTLPDFVLSAEVDNLNLFKLLEFCQSSKISQKLHSFSALYHTVVNISKPVVKNQGIRAFLKEMETKNNKGSEPKQPVEQEKTVTPASAPEGGNNPFLSVMAFMETLTNGCEDGRILLKRGLTVGKGVLKFLLLNPAAHFRDIVLQARSVIVAGGTMQPISEFQDQLFLSAGGKPDRISVFSCGHIIPPENILPIALGSGPTGKPFEFSYSQRDSIPMITELGRLLTNICNIVPAGIVCFFPSYDYEKRVIEQFEKSGVIKQIECKKKIFREPKLSSEVEEVLSAYSACIRRTKVSSGESKLSGAILFSVIGGKLSEGLNFSDDLGRCVVVVGLPFPNIKSVELQEQMKYLDNTVGAGGGQRHYENLCMKAVNQSIGRAVRHKDDYASVVLLDQRYLQQNRQKSLPQWILRSLESHENFGSAFGSLRKFFQERRSSQQSQQ</sequence>
<evidence type="ECO:0000256" key="9">
    <source>
        <dbReference type="ARBA" id="ARBA00023004"/>
    </source>
</evidence>
<evidence type="ECO:0000259" key="14">
    <source>
        <dbReference type="PROSITE" id="PS51193"/>
    </source>
</evidence>
<comment type="subcellular location">
    <subcellularLocation>
        <location evidence="2">Nucleus</location>
    </subcellularLocation>
</comment>
<keyword evidence="10" id="KW-0411">Iron-sulfur</keyword>
<dbReference type="InterPro" id="IPR010614">
    <property type="entry name" value="RAD3-like_helicase_DEAD"/>
</dbReference>
<keyword evidence="4" id="KW-0479">Metal-binding</keyword>
<dbReference type="AlphaFoldDB" id="A0A6P8ZHU4"/>
<dbReference type="InterPro" id="IPR014013">
    <property type="entry name" value="Helic_SF1/SF2_ATP-bd_DinG/Rad3"/>
</dbReference>
<organism evidence="16">
    <name type="scientific">Thrips palmi</name>
    <name type="common">Melon thrips</name>
    <dbReference type="NCBI Taxonomy" id="161013"/>
    <lineage>
        <taxon>Eukaryota</taxon>
        <taxon>Metazoa</taxon>
        <taxon>Ecdysozoa</taxon>
        <taxon>Arthropoda</taxon>
        <taxon>Hexapoda</taxon>
        <taxon>Insecta</taxon>
        <taxon>Pterygota</taxon>
        <taxon>Neoptera</taxon>
        <taxon>Paraneoptera</taxon>
        <taxon>Thysanoptera</taxon>
        <taxon>Terebrantia</taxon>
        <taxon>Thripoidea</taxon>
        <taxon>Thripidae</taxon>
        <taxon>Thrips</taxon>
    </lineage>
</organism>
<name>A0A6P8ZHU4_THRPL</name>
<feature type="region of interest" description="Disordered" evidence="13">
    <location>
        <begin position="515"/>
        <end position="541"/>
    </location>
</feature>
<feature type="region of interest" description="Disordered" evidence="13">
    <location>
        <begin position="131"/>
        <end position="161"/>
    </location>
</feature>
<keyword evidence="6" id="KW-0378">Hydrolase</keyword>
<dbReference type="OrthoDB" id="267079at2759"/>
<dbReference type="GO" id="GO:0005634">
    <property type="term" value="C:nucleus"/>
    <property type="evidence" value="ECO:0007669"/>
    <property type="project" value="UniProtKB-SubCell"/>
</dbReference>